<keyword evidence="1" id="KW-0479">Metal-binding</keyword>
<evidence type="ECO:0000259" key="4">
    <source>
        <dbReference type="PROSITE" id="PS50222"/>
    </source>
</evidence>
<feature type="domain" description="EF-hand" evidence="4">
    <location>
        <begin position="113"/>
        <end position="146"/>
    </location>
</feature>
<reference evidence="5 6" key="1">
    <citation type="submission" date="2016-11" db="EMBL/GenBank/DDBJ databases">
        <title>The macronuclear genome of Stentor coeruleus: a giant cell with tiny introns.</title>
        <authorList>
            <person name="Slabodnick M."/>
            <person name="Ruby J.G."/>
            <person name="Reiff S.B."/>
            <person name="Swart E.C."/>
            <person name="Gosai S."/>
            <person name="Prabakaran S."/>
            <person name="Witkowska E."/>
            <person name="Larue G.E."/>
            <person name="Fisher S."/>
            <person name="Freeman R.M."/>
            <person name="Gunawardena J."/>
            <person name="Chu W."/>
            <person name="Stover N.A."/>
            <person name="Gregory B.D."/>
            <person name="Nowacki M."/>
            <person name="Derisi J."/>
            <person name="Roy S.W."/>
            <person name="Marshall W.F."/>
            <person name="Sood P."/>
        </authorList>
    </citation>
    <scope>NUCLEOTIDE SEQUENCE [LARGE SCALE GENOMIC DNA]</scope>
    <source>
        <strain evidence="5">WM001</strain>
    </source>
</reference>
<dbReference type="InterPro" id="IPR039647">
    <property type="entry name" value="EF_hand_pair_protein_CML-like"/>
</dbReference>
<keyword evidence="2" id="KW-0677">Repeat</keyword>
<dbReference type="OrthoDB" id="294847at2759"/>
<dbReference type="InterPro" id="IPR018247">
    <property type="entry name" value="EF_Hand_1_Ca_BS"/>
</dbReference>
<feature type="domain" description="EF-hand" evidence="4">
    <location>
        <begin position="77"/>
        <end position="112"/>
    </location>
</feature>
<name>A0A1R2ANP6_9CILI</name>
<dbReference type="PROSITE" id="PS50222">
    <property type="entry name" value="EF_HAND_2"/>
    <property type="match status" value="2"/>
</dbReference>
<gene>
    <name evidence="5" type="ORF">SteCoe_37126</name>
</gene>
<comment type="caution">
    <text evidence="5">The sequence shown here is derived from an EMBL/GenBank/DDBJ whole genome shotgun (WGS) entry which is preliminary data.</text>
</comment>
<accession>A0A1R2ANP6</accession>
<dbReference type="Pfam" id="PF13499">
    <property type="entry name" value="EF-hand_7"/>
    <property type="match status" value="1"/>
</dbReference>
<evidence type="ECO:0000313" key="6">
    <source>
        <dbReference type="Proteomes" id="UP000187209"/>
    </source>
</evidence>
<dbReference type="SMART" id="SM00054">
    <property type="entry name" value="EFh"/>
    <property type="match status" value="3"/>
</dbReference>
<organism evidence="5 6">
    <name type="scientific">Stentor coeruleus</name>
    <dbReference type="NCBI Taxonomy" id="5963"/>
    <lineage>
        <taxon>Eukaryota</taxon>
        <taxon>Sar</taxon>
        <taxon>Alveolata</taxon>
        <taxon>Ciliophora</taxon>
        <taxon>Postciliodesmatophora</taxon>
        <taxon>Heterotrichea</taxon>
        <taxon>Heterotrichida</taxon>
        <taxon>Stentoridae</taxon>
        <taxon>Stentor</taxon>
    </lineage>
</organism>
<dbReference type="FunFam" id="1.10.238.10:FF:000003">
    <property type="entry name" value="Calmodulin A"/>
    <property type="match status" value="1"/>
</dbReference>
<dbReference type="SUPFAM" id="SSF47473">
    <property type="entry name" value="EF-hand"/>
    <property type="match status" value="1"/>
</dbReference>
<keyword evidence="6" id="KW-1185">Reference proteome</keyword>
<dbReference type="Gene3D" id="1.10.238.10">
    <property type="entry name" value="EF-hand"/>
    <property type="match status" value="1"/>
</dbReference>
<dbReference type="PROSITE" id="PS00018">
    <property type="entry name" value="EF_HAND_1"/>
    <property type="match status" value="3"/>
</dbReference>
<dbReference type="Proteomes" id="UP000187209">
    <property type="component" value="Unassembled WGS sequence"/>
</dbReference>
<evidence type="ECO:0000256" key="1">
    <source>
        <dbReference type="ARBA" id="ARBA00022723"/>
    </source>
</evidence>
<keyword evidence="3" id="KW-0106">Calcium</keyword>
<dbReference type="EMBL" id="MPUH01001808">
    <property type="protein sequence ID" value="OMJ66142.1"/>
    <property type="molecule type" value="Genomic_DNA"/>
</dbReference>
<dbReference type="GO" id="GO:0005509">
    <property type="term" value="F:calcium ion binding"/>
    <property type="evidence" value="ECO:0007669"/>
    <property type="project" value="InterPro"/>
</dbReference>
<dbReference type="AlphaFoldDB" id="A0A1R2ANP6"/>
<sequence length="146" mass="16477">MSEGYKDYYRLFREVFDPNGTGFVSPAEIEATLIANGYLDEKTAVLDLISYLEVDRNGKISIQEVEGLLHPDFIKLEEPNNIADMFANFDKDQDDKISIEDLKKTSEELGLPLSLKQASLMIQAFDQDADGKVTLKEFSSIFNEAK</sequence>
<evidence type="ECO:0000313" key="5">
    <source>
        <dbReference type="EMBL" id="OMJ66142.1"/>
    </source>
</evidence>
<proteinExistence type="predicted"/>
<dbReference type="InterPro" id="IPR002048">
    <property type="entry name" value="EF_hand_dom"/>
</dbReference>
<dbReference type="InterPro" id="IPR011992">
    <property type="entry name" value="EF-hand-dom_pair"/>
</dbReference>
<protein>
    <recommendedName>
        <fullName evidence="4">EF-hand domain-containing protein</fullName>
    </recommendedName>
</protein>
<evidence type="ECO:0000256" key="3">
    <source>
        <dbReference type="ARBA" id="ARBA00022837"/>
    </source>
</evidence>
<dbReference type="PANTHER" id="PTHR10891">
    <property type="entry name" value="EF-HAND CALCIUM-BINDING DOMAIN CONTAINING PROTEIN"/>
    <property type="match status" value="1"/>
</dbReference>
<dbReference type="CDD" id="cd00051">
    <property type="entry name" value="EFh"/>
    <property type="match status" value="1"/>
</dbReference>
<evidence type="ECO:0000256" key="2">
    <source>
        <dbReference type="ARBA" id="ARBA00022737"/>
    </source>
</evidence>